<accession>S4PSV1</accession>
<sequence>MSLISILLSLTLLINSTNKAKRIAILSSILPAEKDDTTFRTANLVVGLHSRTNCKLECDTTFASSLLPPFSSTYEKCTVI</sequence>
<dbReference type="AlphaFoldDB" id="S4PSV1"/>
<reference evidence="2" key="1">
    <citation type="journal article" date="2013" name="BMC Genomics">
        <title>Unscrambling butterfly oogenesis.</title>
        <authorList>
            <person name="Carter J.M."/>
            <person name="Baker S.C."/>
            <person name="Pink R."/>
            <person name="Carter D.R."/>
            <person name="Collins A."/>
            <person name="Tomlin J."/>
            <person name="Gibbs M."/>
            <person name="Breuker C.J."/>
        </authorList>
    </citation>
    <scope>NUCLEOTIDE SEQUENCE</scope>
    <source>
        <tissue evidence="2">Ovary</tissue>
    </source>
</reference>
<evidence type="ECO:0000313" key="2">
    <source>
        <dbReference type="EMBL" id="JAA79412.1"/>
    </source>
</evidence>
<dbReference type="EMBL" id="GAIX01013148">
    <property type="protein sequence ID" value="JAA79412.1"/>
    <property type="molecule type" value="Transcribed_RNA"/>
</dbReference>
<evidence type="ECO:0000256" key="1">
    <source>
        <dbReference type="SAM" id="SignalP"/>
    </source>
</evidence>
<proteinExistence type="predicted"/>
<protein>
    <recommendedName>
        <fullName evidence="3">Secreted protein</fullName>
    </recommendedName>
</protein>
<organism evidence="2">
    <name type="scientific">Pararge aegeria</name>
    <name type="common">speckled wood butterfly</name>
    <dbReference type="NCBI Taxonomy" id="116150"/>
    <lineage>
        <taxon>Eukaryota</taxon>
        <taxon>Metazoa</taxon>
        <taxon>Ecdysozoa</taxon>
        <taxon>Arthropoda</taxon>
        <taxon>Hexapoda</taxon>
        <taxon>Insecta</taxon>
        <taxon>Pterygota</taxon>
        <taxon>Neoptera</taxon>
        <taxon>Endopterygota</taxon>
        <taxon>Lepidoptera</taxon>
        <taxon>Glossata</taxon>
        <taxon>Ditrysia</taxon>
        <taxon>Papilionoidea</taxon>
        <taxon>Nymphalidae</taxon>
        <taxon>Satyrinae</taxon>
        <taxon>Satyrini</taxon>
        <taxon>Parargina</taxon>
        <taxon>Pararge</taxon>
    </lineage>
</organism>
<evidence type="ECO:0008006" key="3">
    <source>
        <dbReference type="Google" id="ProtNLM"/>
    </source>
</evidence>
<feature type="signal peptide" evidence="1">
    <location>
        <begin position="1"/>
        <end position="16"/>
    </location>
</feature>
<keyword evidence="1" id="KW-0732">Signal</keyword>
<feature type="chain" id="PRO_5004522249" description="Secreted protein" evidence="1">
    <location>
        <begin position="17"/>
        <end position="80"/>
    </location>
</feature>
<reference evidence="2" key="2">
    <citation type="submission" date="2013-05" db="EMBL/GenBank/DDBJ databases">
        <authorList>
            <person name="Carter J.-M."/>
            <person name="Baker S.C."/>
            <person name="Pink R."/>
            <person name="Carter D.R.F."/>
            <person name="Collins A."/>
            <person name="Tomlin J."/>
            <person name="Gibbs M."/>
            <person name="Breuker C.J."/>
        </authorList>
    </citation>
    <scope>NUCLEOTIDE SEQUENCE</scope>
    <source>
        <tissue evidence="2">Ovary</tissue>
    </source>
</reference>
<name>S4PSV1_9NEOP</name>